<sequence length="38" mass="3806">MTQGHARSSETGTGWTAAGGPGSTGYLRTLIGAFASFC</sequence>
<name>A0A0S2FGQ6_LYSAN</name>
<feature type="compositionally biased region" description="Polar residues" evidence="1">
    <location>
        <begin position="1"/>
        <end position="10"/>
    </location>
</feature>
<evidence type="ECO:0000313" key="3">
    <source>
        <dbReference type="Proteomes" id="UP000060787"/>
    </source>
</evidence>
<gene>
    <name evidence="2" type="ORF">LA76x_4609</name>
</gene>
<dbReference type="Proteomes" id="UP000060787">
    <property type="component" value="Chromosome"/>
</dbReference>
<dbReference type="AlphaFoldDB" id="A0A0S2FGQ6"/>
<reference evidence="2 3" key="1">
    <citation type="journal article" date="2015" name="BMC Genomics">
        <title>Comparative genomics and metabolic profiling of the genus Lysobacter.</title>
        <authorList>
            <person name="de Bruijn I."/>
            <person name="Cheng X."/>
            <person name="de Jager V."/>
            <person name="Exposito R.G."/>
            <person name="Watrous J."/>
            <person name="Patel N."/>
            <person name="Postma J."/>
            <person name="Dorrestein P.C."/>
            <person name="Kobayashi D."/>
            <person name="Raaijmakers J.M."/>
        </authorList>
    </citation>
    <scope>NUCLEOTIDE SEQUENCE [LARGE SCALE GENOMIC DNA]</scope>
    <source>
        <strain evidence="2 3">76</strain>
    </source>
</reference>
<evidence type="ECO:0000313" key="2">
    <source>
        <dbReference type="EMBL" id="ALN82717.1"/>
    </source>
</evidence>
<dbReference type="EMBL" id="CP011129">
    <property type="protein sequence ID" value="ALN82717.1"/>
    <property type="molecule type" value="Genomic_DNA"/>
</dbReference>
<accession>A0A0S2FGQ6</accession>
<organism evidence="2 3">
    <name type="scientific">Lysobacter antibioticus</name>
    <dbReference type="NCBI Taxonomy" id="84531"/>
    <lineage>
        <taxon>Bacteria</taxon>
        <taxon>Pseudomonadati</taxon>
        <taxon>Pseudomonadota</taxon>
        <taxon>Gammaproteobacteria</taxon>
        <taxon>Lysobacterales</taxon>
        <taxon>Lysobacteraceae</taxon>
        <taxon>Lysobacter</taxon>
    </lineage>
</organism>
<keyword evidence="3" id="KW-1185">Reference proteome</keyword>
<evidence type="ECO:0000256" key="1">
    <source>
        <dbReference type="SAM" id="MobiDB-lite"/>
    </source>
</evidence>
<proteinExistence type="predicted"/>
<feature type="region of interest" description="Disordered" evidence="1">
    <location>
        <begin position="1"/>
        <end position="23"/>
    </location>
</feature>
<protein>
    <submittedName>
        <fullName evidence="2">Uncharacterized protein</fullName>
    </submittedName>
</protein>
<dbReference type="KEGG" id="lab:LA76x_4609"/>